<organism evidence="1 2">
    <name type="scientific">Pristionchus mayeri</name>
    <dbReference type="NCBI Taxonomy" id="1317129"/>
    <lineage>
        <taxon>Eukaryota</taxon>
        <taxon>Metazoa</taxon>
        <taxon>Ecdysozoa</taxon>
        <taxon>Nematoda</taxon>
        <taxon>Chromadorea</taxon>
        <taxon>Rhabditida</taxon>
        <taxon>Rhabditina</taxon>
        <taxon>Diplogasteromorpha</taxon>
        <taxon>Diplogasteroidea</taxon>
        <taxon>Neodiplogasteridae</taxon>
        <taxon>Pristionchus</taxon>
    </lineage>
</organism>
<evidence type="ECO:0000313" key="2">
    <source>
        <dbReference type="Proteomes" id="UP001328107"/>
    </source>
</evidence>
<dbReference type="Proteomes" id="UP001328107">
    <property type="component" value="Unassembled WGS sequence"/>
</dbReference>
<protein>
    <submittedName>
        <fullName evidence="1">Uncharacterized protein</fullName>
    </submittedName>
</protein>
<sequence length="383" mass="44201">TWANCRLLLPFPFPPRRPPLLSSRGTQRRIKRKQYSTLLISQLSIAAMRLSQLPRKYYKYIHPSFRVPLLRGRTKRRRLVKRKPLNLIRRKYVLLDVKPRIPPLHCARCGLATRFLSTISYHDCTLKNIHDWRGTGTGASAELNTLGDDEIDEDLLAMGGRNRMRDGMGILERFARPQNVSIYDIHLNDVRHHCATHIIRLVQPNKSLVPVPPSTGRSVPTLSELVMRQLVPPRSFFSLPTESVFEKKEVAVVSRRRIGRGRRDGHFCLPCGRLFGSFDDYDVHLAPTVDEKGEDINPCRKVAPNPIPVLLNDRGNTPAEYEFLSRRCRRVKEEVLDSCTACGMDGFETKLHLHTHIFECAKRIEYERVEQALNQRKRLLHKV</sequence>
<reference evidence="2" key="1">
    <citation type="submission" date="2022-10" db="EMBL/GenBank/DDBJ databases">
        <title>Genome assembly of Pristionchus species.</title>
        <authorList>
            <person name="Yoshida K."/>
            <person name="Sommer R.J."/>
        </authorList>
    </citation>
    <scope>NUCLEOTIDE SEQUENCE [LARGE SCALE GENOMIC DNA]</scope>
    <source>
        <strain evidence="2">RS5460</strain>
    </source>
</reference>
<gene>
    <name evidence="1" type="ORF">PMAYCL1PPCAC_06550</name>
</gene>
<comment type="caution">
    <text evidence="1">The sequence shown here is derived from an EMBL/GenBank/DDBJ whole genome shotgun (WGS) entry which is preliminary data.</text>
</comment>
<dbReference type="AlphaFoldDB" id="A0AAN4ZET7"/>
<feature type="non-terminal residue" evidence="1">
    <location>
        <position position="1"/>
    </location>
</feature>
<dbReference type="EMBL" id="BTRK01000002">
    <property type="protein sequence ID" value="GMR36355.1"/>
    <property type="molecule type" value="Genomic_DNA"/>
</dbReference>
<name>A0AAN4ZET7_9BILA</name>
<keyword evidence="2" id="KW-1185">Reference proteome</keyword>
<proteinExistence type="predicted"/>
<evidence type="ECO:0000313" key="1">
    <source>
        <dbReference type="EMBL" id="GMR36355.1"/>
    </source>
</evidence>
<accession>A0AAN4ZET7</accession>